<accession>A0A0C9T7E6</accession>
<proteinExistence type="predicted"/>
<dbReference type="InterPro" id="IPR040521">
    <property type="entry name" value="KDZ"/>
</dbReference>
<feature type="domain" description="CxC2-like cysteine cluster KDZ transposase-associated" evidence="1">
    <location>
        <begin position="1"/>
        <end position="50"/>
    </location>
</feature>
<dbReference type="Proteomes" id="UP000053647">
    <property type="component" value="Unassembled WGS sequence"/>
</dbReference>
<reference evidence="2 3" key="1">
    <citation type="submission" date="2014-06" db="EMBL/GenBank/DDBJ databases">
        <authorList>
            <consortium name="DOE Joint Genome Institute"/>
            <person name="Kuo A."/>
            <person name="Kohler A."/>
            <person name="Nagy L.G."/>
            <person name="Floudas D."/>
            <person name="Copeland A."/>
            <person name="Barry K.W."/>
            <person name="Cichocki N."/>
            <person name="Veneault-Fourrey C."/>
            <person name="LaButti K."/>
            <person name="Lindquist E.A."/>
            <person name="Lipzen A."/>
            <person name="Lundell T."/>
            <person name="Morin E."/>
            <person name="Murat C."/>
            <person name="Sun H."/>
            <person name="Tunlid A."/>
            <person name="Henrissat B."/>
            <person name="Grigoriev I.V."/>
            <person name="Hibbett D.S."/>
            <person name="Martin F."/>
            <person name="Nordberg H.P."/>
            <person name="Cantor M.N."/>
            <person name="Hua S.X."/>
        </authorList>
    </citation>
    <scope>NUCLEOTIDE SEQUENCE [LARGE SCALE GENOMIC DNA]</scope>
    <source>
        <strain evidence="2 3">ATCC 200175</strain>
    </source>
</reference>
<reference evidence="3" key="2">
    <citation type="submission" date="2015-01" db="EMBL/GenBank/DDBJ databases">
        <title>Evolutionary Origins and Diversification of the Mycorrhizal Mutualists.</title>
        <authorList>
            <consortium name="DOE Joint Genome Institute"/>
            <consortium name="Mycorrhizal Genomics Consortium"/>
            <person name="Kohler A."/>
            <person name="Kuo A."/>
            <person name="Nagy L.G."/>
            <person name="Floudas D."/>
            <person name="Copeland A."/>
            <person name="Barry K.W."/>
            <person name="Cichocki N."/>
            <person name="Veneault-Fourrey C."/>
            <person name="LaButti K."/>
            <person name="Lindquist E.A."/>
            <person name="Lipzen A."/>
            <person name="Lundell T."/>
            <person name="Morin E."/>
            <person name="Murat C."/>
            <person name="Riley R."/>
            <person name="Ohm R."/>
            <person name="Sun H."/>
            <person name="Tunlid A."/>
            <person name="Henrissat B."/>
            <person name="Grigoriev I.V."/>
            <person name="Hibbett D.S."/>
            <person name="Martin F."/>
        </authorList>
    </citation>
    <scope>NUCLEOTIDE SEQUENCE [LARGE SCALE GENOMIC DNA]</scope>
    <source>
        <strain evidence="3">ATCC 200175</strain>
    </source>
</reference>
<dbReference type="OrthoDB" id="3192989at2759"/>
<evidence type="ECO:0000313" key="3">
    <source>
        <dbReference type="Proteomes" id="UP000053647"/>
    </source>
</evidence>
<dbReference type="PANTHER" id="PTHR33096:SF1">
    <property type="entry name" value="CXC1-LIKE CYSTEINE CLUSTER ASSOCIATED WITH KDZ TRANSPOSASES DOMAIN-CONTAINING PROTEIN"/>
    <property type="match status" value="1"/>
</dbReference>
<dbReference type="Pfam" id="PF18758">
    <property type="entry name" value="KDZ"/>
    <property type="match status" value="1"/>
</dbReference>
<sequence>QLLQIGMYPATQKSLRTTFTFQLLESFRLMKLQCKVTVMSFYKYLHRVTNPILPHATPDRYKELLWISRQWRYLQNKLVFRFVHDSRVKVKDGDLAYFCPTCPQPGVNLSEDWIEDLRGAWKYSRSFVMNGNFSAEHMKLKNNYDFNLTGGSSYFTASPCYQAHLQIADDKQPVSYALCHALGKLEGMPRTTVIYDITCQFNMHSGARVSRSDYLKFSDTIQIIWGIRLFHIHGHQVCLSRYSPDLIPGIGKVNGKVLETFWSQLNEICGSTHSMTTVHQREVLNDHMLDSN</sequence>
<evidence type="ECO:0000259" key="1">
    <source>
        <dbReference type="Pfam" id="PF18803"/>
    </source>
</evidence>
<feature type="non-terminal residue" evidence="2">
    <location>
        <position position="1"/>
    </location>
</feature>
<dbReference type="PANTHER" id="PTHR33096">
    <property type="entry name" value="CXC2 DOMAIN-CONTAINING PROTEIN"/>
    <property type="match status" value="1"/>
</dbReference>
<evidence type="ECO:0000313" key="2">
    <source>
        <dbReference type="EMBL" id="KIJ11610.1"/>
    </source>
</evidence>
<dbReference type="InterPro" id="IPR041457">
    <property type="entry name" value="CxC2_KDZ-assoc"/>
</dbReference>
<protein>
    <submittedName>
        <fullName evidence="2">Unplaced genomic scaffold PAXINscaffold_54, whole genome shotgun sequence</fullName>
    </submittedName>
</protein>
<name>A0A0C9T7E6_PAXIN</name>
<dbReference type="Pfam" id="PF18803">
    <property type="entry name" value="CxC2"/>
    <property type="match status" value="1"/>
</dbReference>
<dbReference type="HOGENOM" id="CLU_003703_5_0_1"/>
<dbReference type="EMBL" id="KN819376">
    <property type="protein sequence ID" value="KIJ11610.1"/>
    <property type="molecule type" value="Genomic_DNA"/>
</dbReference>
<organism evidence="2 3">
    <name type="scientific">Paxillus involutus ATCC 200175</name>
    <dbReference type="NCBI Taxonomy" id="664439"/>
    <lineage>
        <taxon>Eukaryota</taxon>
        <taxon>Fungi</taxon>
        <taxon>Dikarya</taxon>
        <taxon>Basidiomycota</taxon>
        <taxon>Agaricomycotina</taxon>
        <taxon>Agaricomycetes</taxon>
        <taxon>Agaricomycetidae</taxon>
        <taxon>Boletales</taxon>
        <taxon>Paxilineae</taxon>
        <taxon>Paxillaceae</taxon>
        <taxon>Paxillus</taxon>
    </lineage>
</organism>
<gene>
    <name evidence="2" type="ORF">PAXINDRAFT_84268</name>
</gene>
<dbReference type="AlphaFoldDB" id="A0A0C9T7E6"/>
<keyword evidence="3" id="KW-1185">Reference proteome</keyword>